<evidence type="ECO:0000313" key="2">
    <source>
        <dbReference type="Proteomes" id="UP001207468"/>
    </source>
</evidence>
<accession>A0ACC0TU12</accession>
<keyword evidence="2" id="KW-1185">Reference proteome</keyword>
<gene>
    <name evidence="1" type="ORF">F5148DRAFT_1379979</name>
</gene>
<reference evidence="1" key="1">
    <citation type="submission" date="2021-03" db="EMBL/GenBank/DDBJ databases">
        <title>Evolutionary priming and transition to the ectomycorrhizal habit in an iconic lineage of mushroom-forming fungi: is preadaptation a requirement?</title>
        <authorList>
            <consortium name="DOE Joint Genome Institute"/>
            <person name="Looney B.P."/>
            <person name="Miyauchi S."/>
            <person name="Morin E."/>
            <person name="Drula E."/>
            <person name="Courty P.E."/>
            <person name="Chicoki N."/>
            <person name="Fauchery L."/>
            <person name="Kohler A."/>
            <person name="Kuo A."/>
            <person name="LaButti K."/>
            <person name="Pangilinan J."/>
            <person name="Lipzen A."/>
            <person name="Riley R."/>
            <person name="Andreopoulos W."/>
            <person name="He G."/>
            <person name="Johnson J."/>
            <person name="Barry K.W."/>
            <person name="Grigoriev I.V."/>
            <person name="Nagy L."/>
            <person name="Hibbett D."/>
            <person name="Henrissat B."/>
            <person name="Matheny P.B."/>
            <person name="Labbe J."/>
            <person name="Martin A.F."/>
        </authorList>
    </citation>
    <scope>NUCLEOTIDE SEQUENCE</scope>
    <source>
        <strain evidence="1">BPL698</strain>
    </source>
</reference>
<comment type="caution">
    <text evidence="1">The sequence shown here is derived from an EMBL/GenBank/DDBJ whole genome shotgun (WGS) entry which is preliminary data.</text>
</comment>
<dbReference type="EMBL" id="JAGFNK010000770">
    <property type="protein sequence ID" value="KAI9440263.1"/>
    <property type="molecule type" value="Genomic_DNA"/>
</dbReference>
<protein>
    <submittedName>
        <fullName evidence="1">Uncharacterized protein</fullName>
    </submittedName>
</protein>
<organism evidence="1 2">
    <name type="scientific">Russula earlei</name>
    <dbReference type="NCBI Taxonomy" id="71964"/>
    <lineage>
        <taxon>Eukaryota</taxon>
        <taxon>Fungi</taxon>
        <taxon>Dikarya</taxon>
        <taxon>Basidiomycota</taxon>
        <taxon>Agaricomycotina</taxon>
        <taxon>Agaricomycetes</taxon>
        <taxon>Russulales</taxon>
        <taxon>Russulaceae</taxon>
        <taxon>Russula</taxon>
    </lineage>
</organism>
<dbReference type="Proteomes" id="UP001207468">
    <property type="component" value="Unassembled WGS sequence"/>
</dbReference>
<proteinExistence type="predicted"/>
<sequence length="171" mass="17928">MVPASHFPVVVPPTFLNVTAISAQNGQSVLECWQILPGFSNSSQSGTVGPSILRLGNVANMSYSVIPPGFNGGLNNAPTTQWVALLSGLGHVTLPDSSDEAYFGKGDFLFAADTAAVSIKGHLTNFPSQFETAILQIPTGGTIPQHSVLYSGPCKTHHQPAKRVGSLNDLD</sequence>
<name>A0ACC0TU12_9AGAM</name>
<evidence type="ECO:0000313" key="1">
    <source>
        <dbReference type="EMBL" id="KAI9440263.1"/>
    </source>
</evidence>